<dbReference type="SUPFAM" id="SSF54593">
    <property type="entry name" value="Glyoxalase/Bleomycin resistance protein/Dihydroxybiphenyl dioxygenase"/>
    <property type="match status" value="2"/>
</dbReference>
<sequence>MVRALHYVFKIGNRERAYDFFINILGMKVLRHEEFEEGCKATCNGPYNGKWSKTMVGYGEEDTHFVIELTYNYPIGSYKLGNDFKGMYIESSDVFNTCKEQMKGDITTCGLLHLYDPDGHSFFIKEGSSRQTNQIYKISLNTPDLNKTIDYWNRLLGMEVLIEDDHHCLLSYGNDQCSLEWSKIDSPLERGTAFGRIAFAVPTEELEPLEKKVREEGGIVQTPLVQLDTPGKATVHVVILADPNEHEICFVGDEGFRELSQVDPKGDVLLKDAMKNDKSGDWFKGCKPEAVFDLILFAYFSSFQ</sequence>
<dbReference type="PROSITE" id="PS51819">
    <property type="entry name" value="VOC"/>
    <property type="match status" value="2"/>
</dbReference>
<feature type="domain" description="VOC" evidence="3">
    <location>
        <begin position="134"/>
        <end position="253"/>
    </location>
</feature>
<evidence type="ECO:0000256" key="1">
    <source>
        <dbReference type="ARBA" id="ARBA00010363"/>
    </source>
</evidence>
<dbReference type="InterPro" id="IPR037523">
    <property type="entry name" value="VOC_core"/>
</dbReference>
<name>A0A0M3IG09_ASCLU</name>
<dbReference type="Proteomes" id="UP000036681">
    <property type="component" value="Unplaced"/>
</dbReference>
<dbReference type="CDD" id="cd16357">
    <property type="entry name" value="GLOD4_C"/>
    <property type="match status" value="1"/>
</dbReference>
<dbReference type="WBParaSite" id="ALUE_0001719101-mRNA-1">
    <property type="protein sequence ID" value="ALUE_0001719101-mRNA-1"/>
    <property type="gene ID" value="ALUE_0001719101"/>
</dbReference>
<dbReference type="InterPro" id="IPR043193">
    <property type="entry name" value="GLOD4"/>
</dbReference>
<evidence type="ECO:0000313" key="4">
    <source>
        <dbReference type="Proteomes" id="UP000036681"/>
    </source>
</evidence>
<dbReference type="InterPro" id="IPR029068">
    <property type="entry name" value="Glyas_Bleomycin-R_OHBP_Dase"/>
</dbReference>
<evidence type="ECO:0000313" key="5">
    <source>
        <dbReference type="WBParaSite" id="ALUE_0001719101-mRNA-1"/>
    </source>
</evidence>
<dbReference type="InterPro" id="IPR043194">
    <property type="entry name" value="GLOD4_C"/>
</dbReference>
<evidence type="ECO:0000259" key="3">
    <source>
        <dbReference type="PROSITE" id="PS51819"/>
    </source>
</evidence>
<evidence type="ECO:0000256" key="2">
    <source>
        <dbReference type="ARBA" id="ARBA00022737"/>
    </source>
</evidence>
<proteinExistence type="inferred from homology"/>
<comment type="similarity">
    <text evidence="1">Belongs to the glyoxalase I family.</text>
</comment>
<dbReference type="PANTHER" id="PTHR46466:SF1">
    <property type="entry name" value="GLYOXALASE DOMAIN-CONTAINING PROTEIN 4"/>
    <property type="match status" value="1"/>
</dbReference>
<reference evidence="5" key="1">
    <citation type="submission" date="2017-02" db="UniProtKB">
        <authorList>
            <consortium name="WormBaseParasite"/>
        </authorList>
    </citation>
    <scope>IDENTIFICATION</scope>
</reference>
<protein>
    <submittedName>
        <fullName evidence="5">Glyoxalase domain-containing protein 4</fullName>
    </submittedName>
</protein>
<keyword evidence="2" id="KW-0677">Repeat</keyword>
<keyword evidence="4" id="KW-1185">Reference proteome</keyword>
<accession>A0A0M3IG09</accession>
<dbReference type="PANTHER" id="PTHR46466">
    <property type="entry name" value="GLYOXALASE DOMAIN-CONTAINING PROTEIN 4"/>
    <property type="match status" value="1"/>
</dbReference>
<organism evidence="4 5">
    <name type="scientific">Ascaris lumbricoides</name>
    <name type="common">Giant roundworm</name>
    <dbReference type="NCBI Taxonomy" id="6252"/>
    <lineage>
        <taxon>Eukaryota</taxon>
        <taxon>Metazoa</taxon>
        <taxon>Ecdysozoa</taxon>
        <taxon>Nematoda</taxon>
        <taxon>Chromadorea</taxon>
        <taxon>Rhabditida</taxon>
        <taxon>Spirurina</taxon>
        <taxon>Ascaridomorpha</taxon>
        <taxon>Ascaridoidea</taxon>
        <taxon>Ascarididae</taxon>
        <taxon>Ascaris</taxon>
    </lineage>
</organism>
<feature type="domain" description="VOC" evidence="3">
    <location>
        <begin position="3"/>
        <end position="127"/>
    </location>
</feature>
<dbReference type="Gene3D" id="3.10.180.10">
    <property type="entry name" value="2,3-Dihydroxybiphenyl 1,2-Dioxygenase, domain 1"/>
    <property type="match status" value="2"/>
</dbReference>
<dbReference type="AlphaFoldDB" id="A0A0M3IG09"/>
<dbReference type="Pfam" id="PF21701">
    <property type="entry name" value="GLOD4_C"/>
    <property type="match status" value="1"/>
</dbReference>